<keyword evidence="4 5" id="KW-0663">Pyridoxal phosphate</keyword>
<dbReference type="PANTHER" id="PTHR11986">
    <property type="entry name" value="AMINOTRANSFERASE CLASS III"/>
    <property type="match status" value="1"/>
</dbReference>
<dbReference type="InterPro" id="IPR015422">
    <property type="entry name" value="PyrdxlP-dep_Trfase_small"/>
</dbReference>
<keyword evidence="7" id="KW-1185">Reference proteome</keyword>
<evidence type="ECO:0000256" key="2">
    <source>
        <dbReference type="ARBA" id="ARBA00022576"/>
    </source>
</evidence>
<organism evidence="6 7">
    <name type="scientific">Brumimicrobium salinarum</name>
    <dbReference type="NCBI Taxonomy" id="2058658"/>
    <lineage>
        <taxon>Bacteria</taxon>
        <taxon>Pseudomonadati</taxon>
        <taxon>Bacteroidota</taxon>
        <taxon>Flavobacteriia</taxon>
        <taxon>Flavobacteriales</taxon>
        <taxon>Crocinitomicaceae</taxon>
        <taxon>Brumimicrobium</taxon>
    </lineage>
</organism>
<dbReference type="GO" id="GO:0042802">
    <property type="term" value="F:identical protein binding"/>
    <property type="evidence" value="ECO:0007669"/>
    <property type="project" value="TreeGrafter"/>
</dbReference>
<evidence type="ECO:0000256" key="3">
    <source>
        <dbReference type="ARBA" id="ARBA00022679"/>
    </source>
</evidence>
<dbReference type="GO" id="GO:0008483">
    <property type="term" value="F:transaminase activity"/>
    <property type="evidence" value="ECO:0007669"/>
    <property type="project" value="UniProtKB-KW"/>
</dbReference>
<evidence type="ECO:0000256" key="1">
    <source>
        <dbReference type="ARBA" id="ARBA00001933"/>
    </source>
</evidence>
<dbReference type="GO" id="GO:0030170">
    <property type="term" value="F:pyridoxal phosphate binding"/>
    <property type="evidence" value="ECO:0007669"/>
    <property type="project" value="InterPro"/>
</dbReference>
<dbReference type="FunFam" id="3.40.640.10:FF:000004">
    <property type="entry name" value="Acetylornithine aminotransferase"/>
    <property type="match status" value="1"/>
</dbReference>
<dbReference type="OrthoDB" id="9801052at2"/>
<reference evidence="6 7" key="1">
    <citation type="submission" date="2017-12" db="EMBL/GenBank/DDBJ databases">
        <title>The draft genome sequence of Brumimicrobium saltpan LHR20.</title>
        <authorList>
            <person name="Do Z.-J."/>
            <person name="Luo H.-R."/>
        </authorList>
    </citation>
    <scope>NUCLEOTIDE SEQUENCE [LARGE SCALE GENOMIC DNA]</scope>
    <source>
        <strain evidence="6 7">LHR20</strain>
    </source>
</reference>
<proteinExistence type="inferred from homology"/>
<dbReference type="Proteomes" id="UP000236654">
    <property type="component" value="Unassembled WGS sequence"/>
</dbReference>
<dbReference type="InterPro" id="IPR049704">
    <property type="entry name" value="Aminotrans_3_PPA_site"/>
</dbReference>
<evidence type="ECO:0000313" key="7">
    <source>
        <dbReference type="Proteomes" id="UP000236654"/>
    </source>
</evidence>
<comment type="caution">
    <text evidence="6">The sequence shown here is derived from an EMBL/GenBank/DDBJ whole genome shotgun (WGS) entry which is preliminary data.</text>
</comment>
<dbReference type="PANTHER" id="PTHR11986:SF79">
    <property type="entry name" value="ACETYLORNITHINE AMINOTRANSFERASE, MITOCHONDRIAL"/>
    <property type="match status" value="1"/>
</dbReference>
<dbReference type="InterPro" id="IPR050103">
    <property type="entry name" value="Class-III_PLP-dep_AT"/>
</dbReference>
<dbReference type="InterPro" id="IPR015421">
    <property type="entry name" value="PyrdxlP-dep_Trfase_major"/>
</dbReference>
<protein>
    <submittedName>
        <fullName evidence="6">Aspartate aminotransferase family protein</fullName>
    </submittedName>
</protein>
<dbReference type="Gene3D" id="3.40.640.10">
    <property type="entry name" value="Type I PLP-dependent aspartate aminotransferase-like (Major domain)"/>
    <property type="match status" value="1"/>
</dbReference>
<dbReference type="Gene3D" id="3.90.1150.10">
    <property type="entry name" value="Aspartate Aminotransferase, domain 1"/>
    <property type="match status" value="1"/>
</dbReference>
<dbReference type="AlphaFoldDB" id="A0A2I0R0K8"/>
<dbReference type="CDD" id="cd00610">
    <property type="entry name" value="OAT_like"/>
    <property type="match status" value="1"/>
</dbReference>
<dbReference type="Pfam" id="PF00202">
    <property type="entry name" value="Aminotran_3"/>
    <property type="match status" value="1"/>
</dbReference>
<evidence type="ECO:0000313" key="6">
    <source>
        <dbReference type="EMBL" id="PKR80099.1"/>
    </source>
</evidence>
<sequence length="402" mass="44328">MEKKSSIAEKFKSIQGQTSPFPFLIEVDYAKGSYLYDKTGKAYLDMIAGVAVNNIGHNHPEVVKALKAQIDRHLHVMVYGEFIQDAPLEMAERLTAMLPSSLNAVYAVNSGTEANEAAIKLAKRVTGRREIISCYGAYHGSTNGSLSLSSKEIKKKPFEPLLPEVNFIHHNIIEDLSKITEKTAGVFLETIQGDAGVRQATTEYLTALRKRCDETGTLLIFDEIQCGMGRSGKHFAFEHSGIVPDILTLGKALGGGMPIGALVSSQENLDLFSHDPMLGHITTFGGHPVVCAAAAAGLKVLSEIDYEEVDRIGQFIEDELLNFKIVKEIRRVGMMFAIDMEDAEIVNQIVLKCLEKGMLSFWFLSHPESFRLSPPLTLSWDEAKEAVDILRAAFGECLINYE</sequence>
<dbReference type="InterPro" id="IPR005814">
    <property type="entry name" value="Aminotrans_3"/>
</dbReference>
<keyword evidence="2 6" id="KW-0032">Aminotransferase</keyword>
<dbReference type="EMBL" id="PJNI01000013">
    <property type="protein sequence ID" value="PKR80099.1"/>
    <property type="molecule type" value="Genomic_DNA"/>
</dbReference>
<dbReference type="PIRSF" id="PIRSF000521">
    <property type="entry name" value="Transaminase_4ab_Lys_Orn"/>
    <property type="match status" value="1"/>
</dbReference>
<dbReference type="SUPFAM" id="SSF53383">
    <property type="entry name" value="PLP-dependent transferases"/>
    <property type="match status" value="1"/>
</dbReference>
<evidence type="ECO:0000256" key="5">
    <source>
        <dbReference type="RuleBase" id="RU003560"/>
    </source>
</evidence>
<dbReference type="PROSITE" id="PS00600">
    <property type="entry name" value="AA_TRANSFER_CLASS_3"/>
    <property type="match status" value="1"/>
</dbReference>
<gene>
    <name evidence="6" type="ORF">CW751_11380</name>
</gene>
<comment type="cofactor">
    <cofactor evidence="1">
        <name>pyridoxal 5'-phosphate</name>
        <dbReference type="ChEBI" id="CHEBI:597326"/>
    </cofactor>
</comment>
<evidence type="ECO:0000256" key="4">
    <source>
        <dbReference type="ARBA" id="ARBA00022898"/>
    </source>
</evidence>
<name>A0A2I0R0K8_9FLAO</name>
<dbReference type="RefSeq" id="WP_101335157.1">
    <property type="nucleotide sequence ID" value="NZ_PJNI01000013.1"/>
</dbReference>
<accession>A0A2I0R0K8</accession>
<dbReference type="InterPro" id="IPR015424">
    <property type="entry name" value="PyrdxlP-dep_Trfase"/>
</dbReference>
<comment type="similarity">
    <text evidence="5">Belongs to the class-III pyridoxal-phosphate-dependent aminotransferase family.</text>
</comment>
<keyword evidence="3 6" id="KW-0808">Transferase</keyword>